<dbReference type="Pfam" id="PF10442">
    <property type="entry name" value="FIST_C"/>
    <property type="match status" value="1"/>
</dbReference>
<reference evidence="3 4" key="1">
    <citation type="journal article" date="2019" name="Int. J. Syst. Evol. Microbiol.">
        <title>The Global Catalogue of Microorganisms (GCM) 10K type strain sequencing project: providing services to taxonomists for standard genome sequencing and annotation.</title>
        <authorList>
            <consortium name="The Broad Institute Genomics Platform"/>
            <consortium name="The Broad Institute Genome Sequencing Center for Infectious Disease"/>
            <person name="Wu L."/>
            <person name="Ma J."/>
        </authorList>
    </citation>
    <scope>NUCLEOTIDE SEQUENCE [LARGE SCALE GENOMIC DNA]</scope>
    <source>
        <strain evidence="3 4">JCM 15608</strain>
    </source>
</reference>
<evidence type="ECO:0000313" key="4">
    <source>
        <dbReference type="Proteomes" id="UP001500021"/>
    </source>
</evidence>
<name>A0ABN1L4H6_9GAMM</name>
<protein>
    <recommendedName>
        <fullName evidence="5">Histidine kinase</fullName>
    </recommendedName>
</protein>
<gene>
    <name evidence="3" type="ORF">GCM10009111_07780</name>
</gene>
<accession>A0ABN1L4H6</accession>
<dbReference type="SMART" id="SM01204">
    <property type="entry name" value="FIST_C"/>
    <property type="match status" value="1"/>
</dbReference>
<sequence>MATTLFCWHTTSPLLTELEQGIALAKQSPAKSLLILSCNQNNYTPAQLDPILTQLDLPVCGGIYPLIIHQKNVLEQGSLIIGFNEHINIANFTHLSAIKTEKALEAYLSDPQYAITIAESSLLMFYDSLVNGVENFLDTLFELLDHDISIAGGGAGNLDFIQKPCIYSNQGLLSDTIQLAALPYDLSIGIAHGWETFKGPFLVSEAQGQTVHSLNYLPAFETYKNIIESESDYCFDTDDFFEIAKHFPLGIEDINHNLIVRDPILAINNQLQCLGNVPVNSMVYLLKSNIDTLIDSAKQAAITSLTPNRNTITTSINDLIQYKHEFSATMVFDCISRDLYMQEDFSREIAVIAQQCQHSTLFGVLSLGEIAKNKSGAIRLLNKSTVIISW</sequence>
<dbReference type="Proteomes" id="UP001500021">
    <property type="component" value="Unassembled WGS sequence"/>
</dbReference>
<dbReference type="PANTHER" id="PTHR40252">
    <property type="entry name" value="BLR0328 PROTEIN"/>
    <property type="match status" value="1"/>
</dbReference>
<dbReference type="PANTHER" id="PTHR40252:SF2">
    <property type="entry name" value="BLR0328 PROTEIN"/>
    <property type="match status" value="1"/>
</dbReference>
<proteinExistence type="predicted"/>
<feature type="domain" description="FIST C-domain" evidence="2">
    <location>
        <begin position="219"/>
        <end position="373"/>
    </location>
</feature>
<feature type="domain" description="FIST" evidence="1">
    <location>
        <begin position="31"/>
        <end position="218"/>
    </location>
</feature>
<comment type="caution">
    <text evidence="3">The sequence shown here is derived from an EMBL/GenBank/DDBJ whole genome shotgun (WGS) entry which is preliminary data.</text>
</comment>
<dbReference type="SMART" id="SM00897">
    <property type="entry name" value="FIST"/>
    <property type="match status" value="1"/>
</dbReference>
<keyword evidence="4" id="KW-1185">Reference proteome</keyword>
<dbReference type="Pfam" id="PF08495">
    <property type="entry name" value="FIST"/>
    <property type="match status" value="1"/>
</dbReference>
<dbReference type="EMBL" id="BAAAFA010000002">
    <property type="protein sequence ID" value="GAA0813032.1"/>
    <property type="molecule type" value="Genomic_DNA"/>
</dbReference>
<evidence type="ECO:0008006" key="5">
    <source>
        <dbReference type="Google" id="ProtNLM"/>
    </source>
</evidence>
<dbReference type="InterPro" id="IPR013702">
    <property type="entry name" value="FIST_domain_N"/>
</dbReference>
<organism evidence="3 4">
    <name type="scientific">Colwellia asteriadis</name>
    <dbReference type="NCBI Taxonomy" id="517723"/>
    <lineage>
        <taxon>Bacteria</taxon>
        <taxon>Pseudomonadati</taxon>
        <taxon>Pseudomonadota</taxon>
        <taxon>Gammaproteobacteria</taxon>
        <taxon>Alteromonadales</taxon>
        <taxon>Colwelliaceae</taxon>
        <taxon>Colwellia</taxon>
    </lineage>
</organism>
<evidence type="ECO:0000259" key="2">
    <source>
        <dbReference type="SMART" id="SM01204"/>
    </source>
</evidence>
<evidence type="ECO:0000259" key="1">
    <source>
        <dbReference type="SMART" id="SM00897"/>
    </source>
</evidence>
<evidence type="ECO:0000313" key="3">
    <source>
        <dbReference type="EMBL" id="GAA0813032.1"/>
    </source>
</evidence>
<dbReference type="InterPro" id="IPR019494">
    <property type="entry name" value="FIST_C"/>
</dbReference>
<dbReference type="RefSeq" id="WP_343815214.1">
    <property type="nucleotide sequence ID" value="NZ_BAAAFA010000002.1"/>
</dbReference>